<name>A0A1B9H093_9TREE</name>
<evidence type="ECO:0000313" key="1">
    <source>
        <dbReference type="EMBL" id="OCF36680.1"/>
    </source>
</evidence>
<evidence type="ECO:0000313" key="2">
    <source>
        <dbReference type="Proteomes" id="UP000092666"/>
    </source>
</evidence>
<keyword evidence="2" id="KW-1185">Reference proteome</keyword>
<dbReference type="AlphaFoldDB" id="A0A1B9H093"/>
<gene>
    <name evidence="1" type="ORF">I316_01276</name>
</gene>
<reference evidence="2" key="2">
    <citation type="submission" date="2013-12" db="EMBL/GenBank/DDBJ databases">
        <title>Evolution of pathogenesis and genome organization in the Tremellales.</title>
        <authorList>
            <person name="Cuomo C."/>
            <person name="Litvintseva A."/>
            <person name="Heitman J."/>
            <person name="Chen Y."/>
            <person name="Sun S."/>
            <person name="Springer D."/>
            <person name="Dromer F."/>
            <person name="Young S."/>
            <person name="Zeng Q."/>
            <person name="Chapman S."/>
            <person name="Gujja S."/>
            <person name="Saif S."/>
            <person name="Birren B."/>
        </authorList>
    </citation>
    <scope>NUCLEOTIDE SEQUENCE [LARGE SCALE GENOMIC DNA]</scope>
    <source>
        <strain evidence="2">BCC8398</strain>
    </source>
</reference>
<organism evidence="1 2">
    <name type="scientific">Kwoniella heveanensis BCC8398</name>
    <dbReference type="NCBI Taxonomy" id="1296120"/>
    <lineage>
        <taxon>Eukaryota</taxon>
        <taxon>Fungi</taxon>
        <taxon>Dikarya</taxon>
        <taxon>Basidiomycota</taxon>
        <taxon>Agaricomycotina</taxon>
        <taxon>Tremellomycetes</taxon>
        <taxon>Tremellales</taxon>
        <taxon>Cryptococcaceae</taxon>
        <taxon>Kwoniella</taxon>
    </lineage>
</organism>
<reference evidence="1 2" key="1">
    <citation type="submission" date="2013-07" db="EMBL/GenBank/DDBJ databases">
        <title>The Genome Sequence of Cryptococcus heveanensis BCC8398.</title>
        <authorList>
            <consortium name="The Broad Institute Genome Sequencing Platform"/>
            <person name="Cuomo C."/>
            <person name="Litvintseva A."/>
            <person name="Chen Y."/>
            <person name="Heitman J."/>
            <person name="Sun S."/>
            <person name="Springer D."/>
            <person name="Dromer F."/>
            <person name="Young S.K."/>
            <person name="Zeng Q."/>
            <person name="Gargeya S."/>
            <person name="Fitzgerald M."/>
            <person name="Abouelleil A."/>
            <person name="Alvarado L."/>
            <person name="Berlin A.M."/>
            <person name="Chapman S.B."/>
            <person name="Dewar J."/>
            <person name="Goldberg J."/>
            <person name="Griggs A."/>
            <person name="Gujja S."/>
            <person name="Hansen M."/>
            <person name="Howarth C."/>
            <person name="Imamovic A."/>
            <person name="Larimer J."/>
            <person name="McCowan C."/>
            <person name="Murphy C."/>
            <person name="Pearson M."/>
            <person name="Priest M."/>
            <person name="Roberts A."/>
            <person name="Saif S."/>
            <person name="Shea T."/>
            <person name="Sykes S."/>
            <person name="Wortman J."/>
            <person name="Nusbaum C."/>
            <person name="Birren B."/>
        </authorList>
    </citation>
    <scope>NUCLEOTIDE SEQUENCE [LARGE SCALE GENOMIC DNA]</scope>
    <source>
        <strain evidence="1 2">BCC8398</strain>
    </source>
</reference>
<protein>
    <submittedName>
        <fullName evidence="1">Uncharacterized protein</fullName>
    </submittedName>
</protein>
<dbReference type="Proteomes" id="UP000092666">
    <property type="component" value="Unassembled WGS sequence"/>
</dbReference>
<proteinExistence type="predicted"/>
<sequence length="114" mass="12425">MAAIALKSSLQALAEYQKRFCYLHKSNPTPVQKWISPPPTYPSLEIPGHPGPAPLHLQEVQLARGTVRATPISPMAMTSRGIGMTVRGMEMEMDMVVGMTVMEGMAIEAMLEGE</sequence>
<accession>A0A1B9H093</accession>
<dbReference type="EMBL" id="KI669494">
    <property type="protein sequence ID" value="OCF36680.1"/>
    <property type="molecule type" value="Genomic_DNA"/>
</dbReference>